<dbReference type="EMBL" id="RJTJ01000001">
    <property type="protein sequence ID" value="RUM09751.1"/>
    <property type="molecule type" value="Genomic_DNA"/>
</dbReference>
<sequence length="62" mass="7080">MFFLGGMTMGYLDPPVKADHKKQISTSIPAEKDRRLIEVSANAPQSEDAVERSWIWAWRTLC</sequence>
<name>A0A3S0S548_9HYPH</name>
<evidence type="ECO:0000313" key="1">
    <source>
        <dbReference type="EMBL" id="RUM09751.1"/>
    </source>
</evidence>
<dbReference type="AlphaFoldDB" id="A0A3S0S548"/>
<gene>
    <name evidence="1" type="ORF">EFR84_00745</name>
</gene>
<proteinExistence type="predicted"/>
<dbReference type="RefSeq" id="WP_126907232.1">
    <property type="nucleotide sequence ID" value="NZ_ML133748.1"/>
</dbReference>
<comment type="caution">
    <text evidence="1">The sequence shown here is derived from an EMBL/GenBank/DDBJ whole genome shotgun (WGS) entry which is preliminary data.</text>
</comment>
<dbReference type="Proteomes" id="UP000278081">
    <property type="component" value="Unassembled WGS sequence"/>
</dbReference>
<protein>
    <submittedName>
        <fullName evidence="1">Uncharacterized protein</fullName>
    </submittedName>
</protein>
<accession>A0A3S0S548</accession>
<reference evidence="1 2" key="1">
    <citation type="submission" date="2018-11" db="EMBL/GenBank/DDBJ databases">
        <title>Rhizobium chutanense sp. nov., isolated from root nodules of Phaseolus vulgaris in China.</title>
        <authorList>
            <person name="Huo Y."/>
        </authorList>
    </citation>
    <scope>NUCLEOTIDE SEQUENCE [LARGE SCALE GENOMIC DNA]</scope>
    <source>
        <strain evidence="1 2">C16</strain>
    </source>
</reference>
<dbReference type="OrthoDB" id="8279763at2"/>
<evidence type="ECO:0000313" key="2">
    <source>
        <dbReference type="Proteomes" id="UP000278081"/>
    </source>
</evidence>
<organism evidence="1 2">
    <name type="scientific">Rhizobium chutanense</name>
    <dbReference type="NCBI Taxonomy" id="2035448"/>
    <lineage>
        <taxon>Bacteria</taxon>
        <taxon>Pseudomonadati</taxon>
        <taxon>Pseudomonadota</taxon>
        <taxon>Alphaproteobacteria</taxon>
        <taxon>Hyphomicrobiales</taxon>
        <taxon>Rhizobiaceae</taxon>
        <taxon>Rhizobium/Agrobacterium group</taxon>
        <taxon>Rhizobium</taxon>
    </lineage>
</organism>